<dbReference type="RefSeq" id="WP_236960796.1">
    <property type="nucleotide sequence ID" value="NZ_JAETXX010000017.1"/>
</dbReference>
<feature type="coiled-coil region" evidence="1">
    <location>
        <begin position="1"/>
        <end position="28"/>
    </location>
</feature>
<accession>A0ABS9J7I9</accession>
<name>A0ABS9J7I9_9FLAO</name>
<dbReference type="Proteomes" id="UP000829517">
    <property type="component" value="Unassembled WGS sequence"/>
</dbReference>
<gene>
    <name evidence="2" type="ORF">JM658_16280</name>
</gene>
<keyword evidence="3" id="KW-1185">Reference proteome</keyword>
<keyword evidence="1" id="KW-0175">Coiled coil</keyword>
<evidence type="ECO:0000256" key="1">
    <source>
        <dbReference type="SAM" id="Coils"/>
    </source>
</evidence>
<dbReference type="Pfam" id="PF09357">
    <property type="entry name" value="RteC"/>
    <property type="match status" value="1"/>
</dbReference>
<organism evidence="2 3">
    <name type="scientific">Joostella atrarenae</name>
    <dbReference type="NCBI Taxonomy" id="679257"/>
    <lineage>
        <taxon>Bacteria</taxon>
        <taxon>Pseudomonadati</taxon>
        <taxon>Bacteroidota</taxon>
        <taxon>Flavobacteriia</taxon>
        <taxon>Flavobacteriales</taxon>
        <taxon>Flavobacteriaceae</taxon>
        <taxon>Joostella</taxon>
    </lineage>
</organism>
<proteinExistence type="predicted"/>
<evidence type="ECO:0000313" key="2">
    <source>
        <dbReference type="EMBL" id="MCF8716389.1"/>
    </source>
</evidence>
<protein>
    <submittedName>
        <fullName evidence="2">RteC domain-containing protein</fullName>
    </submittedName>
</protein>
<dbReference type="EMBL" id="JAETXX010000017">
    <property type="protein sequence ID" value="MCF8716389.1"/>
    <property type="molecule type" value="Genomic_DNA"/>
</dbReference>
<reference evidence="2 3" key="1">
    <citation type="submission" date="2021-01" db="EMBL/GenBank/DDBJ databases">
        <title>Genome sequencing of Joostella atrarenae M1-2 (= KCTC 23194).</title>
        <authorList>
            <person name="Zakaria M.R."/>
            <person name="Lam M.Q."/>
            <person name="Chong C.S."/>
        </authorList>
    </citation>
    <scope>NUCLEOTIDE SEQUENCE [LARGE SCALE GENOMIC DNA]</scope>
    <source>
        <strain evidence="2 3">M1-2</strain>
    </source>
</reference>
<comment type="caution">
    <text evidence="2">The sequence shown here is derived from an EMBL/GenBank/DDBJ whole genome shotgun (WGS) entry which is preliminary data.</text>
</comment>
<sequence>MNVYEVHLEELDQAIESLEMEEEDILIKVEKGIKLTQRVIEKLREQVIIKGFISKGSEKIFFKSIKPQIFSKLIYYVKLFTIESKRPRSSKEAQKQYFVEHIDKLQDYFNDNLEFYHYYRRGATIFDDQYFLRGKADIRLHPDTFHFITDEQFSTSHDSSVATIIAYDMLIAHLKREIEKLDNNRDMPSKFRIKQPIPKLFWTGNKVDLIELIYALHNSNVINSGTADIKQIALTFETILDMDLGDYYRTYLEIRSRKIRRTKFIDKLKDSLLEHMTDMDA</sequence>
<dbReference type="InterPro" id="IPR018534">
    <property type="entry name" value="Tet_reg_excision_RteC"/>
</dbReference>
<evidence type="ECO:0000313" key="3">
    <source>
        <dbReference type="Proteomes" id="UP000829517"/>
    </source>
</evidence>